<dbReference type="RefSeq" id="WP_119340418.1">
    <property type="nucleotide sequence ID" value="NZ_BJXL01000001.1"/>
</dbReference>
<organism evidence="2 3">
    <name type="scientific">Meiothermus hypogaeus NBRC 106114</name>
    <dbReference type="NCBI Taxonomy" id="1227553"/>
    <lineage>
        <taxon>Bacteria</taxon>
        <taxon>Thermotogati</taxon>
        <taxon>Deinococcota</taxon>
        <taxon>Deinococci</taxon>
        <taxon>Thermales</taxon>
        <taxon>Thermaceae</taxon>
        <taxon>Meiothermus</taxon>
    </lineage>
</organism>
<gene>
    <name evidence="2" type="ORF">MHY01S_00340</name>
</gene>
<protein>
    <recommendedName>
        <fullName evidence="1">Bacteriophage Mu GpT domain-containing protein</fullName>
    </recommendedName>
</protein>
<comment type="caution">
    <text evidence="2">The sequence shown here is derived from an EMBL/GenBank/DDBJ whole genome shotgun (WGS) entry which is preliminary data.</text>
</comment>
<feature type="domain" description="Bacteriophage Mu GpT" evidence="1">
    <location>
        <begin position="233"/>
        <end position="296"/>
    </location>
</feature>
<dbReference type="Pfam" id="PF10124">
    <property type="entry name" value="Mu-like_gpT"/>
    <property type="match status" value="2"/>
</dbReference>
<evidence type="ECO:0000313" key="3">
    <source>
        <dbReference type="Proteomes" id="UP000321197"/>
    </source>
</evidence>
<evidence type="ECO:0000313" key="2">
    <source>
        <dbReference type="EMBL" id="GEM81868.1"/>
    </source>
</evidence>
<name>A0A511QWV9_9DEIN</name>
<reference evidence="2 3" key="1">
    <citation type="submission" date="2019-07" db="EMBL/GenBank/DDBJ databases">
        <title>Whole genome shotgun sequence of Meiothermus hypogaeus NBRC 106114.</title>
        <authorList>
            <person name="Hosoyama A."/>
            <person name="Uohara A."/>
            <person name="Ohji S."/>
            <person name="Ichikawa N."/>
        </authorList>
    </citation>
    <scope>NUCLEOTIDE SEQUENCE [LARGE SCALE GENOMIC DNA]</scope>
    <source>
        <strain evidence="2 3">NBRC 106114</strain>
    </source>
</reference>
<dbReference type="InterPro" id="IPR018774">
    <property type="entry name" value="Phage_Mu_GpT"/>
</dbReference>
<dbReference type="OrthoDB" id="9804833at2"/>
<proteinExistence type="predicted"/>
<sequence length="299" mass="33774">MRITTAALQALRVSFETRYNQAYEAAQPLWNRVATEVPSTTKENTYGWLLKMLKMREWLGERVFQNLAEASYTIQNRNFEATVAVDRNDIQDDNLGIYNMQFDQMGQAARMYPDDLVFSLLLNGQSNLCFDGQNFFDTDHPVSTVDSSLGVYSNYATGRALTTTNYETTRAEMMAFRGDDGQPLEVMPTLLVVPPQLEGAARRILNADFIAGGDTNIWKGSADLLVVPKLASQPTAWYLLDTSRPIRPFVFQNRQNPEFVSKDDPTDDNVFMRRQFVYGVDARGNAGYSLPFLAYKCVG</sequence>
<evidence type="ECO:0000259" key="1">
    <source>
        <dbReference type="Pfam" id="PF10124"/>
    </source>
</evidence>
<dbReference type="AlphaFoldDB" id="A0A511QWV9"/>
<dbReference type="EMBL" id="BJXL01000001">
    <property type="protein sequence ID" value="GEM81868.1"/>
    <property type="molecule type" value="Genomic_DNA"/>
</dbReference>
<accession>A0A511QWV9</accession>
<dbReference type="Proteomes" id="UP000321197">
    <property type="component" value="Unassembled WGS sequence"/>
</dbReference>
<feature type="domain" description="Bacteriophage Mu GpT" evidence="1">
    <location>
        <begin position="8"/>
        <end position="158"/>
    </location>
</feature>